<proteinExistence type="predicted"/>
<sequence>MMAGSAWFAPIVLARSRHSWRFLALLLPLFLLLARHLLGHFLRRLLRLVSHLHTVLSEG</sequence>
<organism evidence="1 2">
    <name type="scientific">Nocardia mangyaensis</name>
    <dbReference type="NCBI Taxonomy" id="2213200"/>
    <lineage>
        <taxon>Bacteria</taxon>
        <taxon>Bacillati</taxon>
        <taxon>Actinomycetota</taxon>
        <taxon>Actinomycetes</taxon>
        <taxon>Mycobacteriales</taxon>
        <taxon>Nocardiaceae</taxon>
        <taxon>Nocardia</taxon>
    </lineage>
</organism>
<keyword evidence="2" id="KW-1185">Reference proteome</keyword>
<dbReference type="Proteomes" id="UP000183810">
    <property type="component" value="Chromosome"/>
</dbReference>
<evidence type="ECO:0000313" key="1">
    <source>
        <dbReference type="EMBL" id="APE36485.1"/>
    </source>
</evidence>
<gene>
    <name evidence="1" type="ORF">BOX37_24010</name>
</gene>
<name>A0A1J0VWU6_9NOCA</name>
<dbReference type="KEGG" id="nsl:BOX37_24010"/>
<protein>
    <submittedName>
        <fullName evidence="1">Uncharacterized protein</fullName>
    </submittedName>
</protein>
<evidence type="ECO:0000313" key="2">
    <source>
        <dbReference type="Proteomes" id="UP000183810"/>
    </source>
</evidence>
<accession>A0A1J0VWU6</accession>
<reference evidence="1" key="1">
    <citation type="submission" date="2016-11" db="EMBL/GenBank/DDBJ databases">
        <authorList>
            <person name="Jaros S."/>
            <person name="Januszkiewicz K."/>
            <person name="Wedrychowicz H."/>
        </authorList>
    </citation>
    <scope>NUCLEOTIDE SEQUENCE [LARGE SCALE GENOMIC DNA]</scope>
    <source>
        <strain evidence="1">Y48</strain>
    </source>
</reference>
<dbReference type="AlphaFoldDB" id="A0A1J0VWU6"/>
<dbReference type="EMBL" id="CP018082">
    <property type="protein sequence ID" value="APE36485.1"/>
    <property type="molecule type" value="Genomic_DNA"/>
</dbReference>